<evidence type="ECO:0000313" key="1">
    <source>
        <dbReference type="EMBL" id="SPU37888.1"/>
    </source>
</evidence>
<protein>
    <submittedName>
        <fullName evidence="1">Uncharacterized protein</fullName>
    </submittedName>
</protein>
<gene>
    <name evidence="1" type="ORF">NCTC7582_03832</name>
</gene>
<dbReference type="RefSeq" id="WP_112118109.1">
    <property type="nucleotide sequence ID" value="NZ_UAQE01000004.1"/>
</dbReference>
<accession>A0A2X0ZY68</accession>
<reference evidence="1 2" key="1">
    <citation type="submission" date="2018-06" db="EMBL/GenBank/DDBJ databases">
        <authorList>
            <consortium name="Pathogen Informatics"/>
            <person name="Doyle S."/>
        </authorList>
    </citation>
    <scope>NUCLEOTIDE SEQUENCE [LARGE SCALE GENOMIC DNA]</scope>
    <source>
        <strain evidence="1 2">NCTC7582</strain>
    </source>
</reference>
<evidence type="ECO:0000313" key="2">
    <source>
        <dbReference type="Proteomes" id="UP000251431"/>
    </source>
</evidence>
<dbReference type="EMBL" id="UAQE01000004">
    <property type="protein sequence ID" value="SPU37888.1"/>
    <property type="molecule type" value="Genomic_DNA"/>
</dbReference>
<proteinExistence type="predicted"/>
<name>A0A2X0ZY68_9BACI</name>
<sequence>MVKKEKRNVTQSVADAMQELEKWMGVDKERSEKVLIVAELIAYGYEVRSTPEEKVKEYFDGWNPTIDSISNSDWTSEQKAIIGTLNRLNIKIKGINE</sequence>
<dbReference type="AlphaFoldDB" id="A0A2X0ZY68"/>
<organism evidence="1 2">
    <name type="scientific">Lysinibacillus capsici</name>
    <dbReference type="NCBI Taxonomy" id="2115968"/>
    <lineage>
        <taxon>Bacteria</taxon>
        <taxon>Bacillati</taxon>
        <taxon>Bacillota</taxon>
        <taxon>Bacilli</taxon>
        <taxon>Bacillales</taxon>
        <taxon>Bacillaceae</taxon>
        <taxon>Lysinibacillus</taxon>
    </lineage>
</organism>
<dbReference type="Proteomes" id="UP000251431">
    <property type="component" value="Unassembled WGS sequence"/>
</dbReference>